<gene>
    <name evidence="1" type="ORF">BDZ85DRAFT_270793</name>
</gene>
<protein>
    <submittedName>
        <fullName evidence="1">Uncharacterized protein</fullName>
    </submittedName>
</protein>
<accession>A0A6A6FXQ4</accession>
<evidence type="ECO:0000313" key="1">
    <source>
        <dbReference type="EMBL" id="KAF2218201.1"/>
    </source>
</evidence>
<dbReference type="AlphaFoldDB" id="A0A6A6FXQ4"/>
<sequence>MRRCYLSQTPKIPIQLPPLRFRGPRRVPRRVTLVVFGVMLLCSSSCPRRIYPVCLGLLMLSRRVWLTRYHRFILRFAYPCFAL</sequence>
<proteinExistence type="predicted"/>
<organism evidence="1 2">
    <name type="scientific">Elsinoe ampelina</name>
    <dbReference type="NCBI Taxonomy" id="302913"/>
    <lineage>
        <taxon>Eukaryota</taxon>
        <taxon>Fungi</taxon>
        <taxon>Dikarya</taxon>
        <taxon>Ascomycota</taxon>
        <taxon>Pezizomycotina</taxon>
        <taxon>Dothideomycetes</taxon>
        <taxon>Dothideomycetidae</taxon>
        <taxon>Myriangiales</taxon>
        <taxon>Elsinoaceae</taxon>
        <taxon>Elsinoe</taxon>
    </lineage>
</organism>
<keyword evidence="2" id="KW-1185">Reference proteome</keyword>
<evidence type="ECO:0000313" key="2">
    <source>
        <dbReference type="Proteomes" id="UP000799538"/>
    </source>
</evidence>
<reference evidence="2" key="1">
    <citation type="journal article" date="2020" name="Stud. Mycol.">
        <title>101 Dothideomycetes genomes: A test case for predicting lifestyles and emergence of pathogens.</title>
        <authorList>
            <person name="Haridas S."/>
            <person name="Albert R."/>
            <person name="Binder M."/>
            <person name="Bloem J."/>
            <person name="LaButti K."/>
            <person name="Salamov A."/>
            <person name="Andreopoulos B."/>
            <person name="Baker S."/>
            <person name="Barry K."/>
            <person name="Bills G."/>
            <person name="Bluhm B."/>
            <person name="Cannon C."/>
            <person name="Castanera R."/>
            <person name="Culley D."/>
            <person name="Daum C."/>
            <person name="Ezra D."/>
            <person name="Gonzalez J."/>
            <person name="Henrissat B."/>
            <person name="Kuo A."/>
            <person name="Liang C."/>
            <person name="Lipzen A."/>
            <person name="Lutzoni F."/>
            <person name="Magnuson J."/>
            <person name="Mondo S."/>
            <person name="Nolan M."/>
            <person name="Ohm R."/>
            <person name="Pangilinan J."/>
            <person name="Park H.-J."/>
            <person name="Ramirez L."/>
            <person name="Alfaro M."/>
            <person name="Sun H."/>
            <person name="Tritt A."/>
            <person name="Yoshinaga Y."/>
            <person name="Zwiers L.-H."/>
            <person name="Turgeon B."/>
            <person name="Goodwin S."/>
            <person name="Spatafora J."/>
            <person name="Crous P."/>
            <person name="Grigoriev I."/>
        </authorList>
    </citation>
    <scope>NUCLEOTIDE SEQUENCE [LARGE SCALE GENOMIC DNA]</scope>
    <source>
        <strain evidence="2">CECT 20119</strain>
    </source>
</reference>
<dbReference type="Proteomes" id="UP000799538">
    <property type="component" value="Unassembled WGS sequence"/>
</dbReference>
<name>A0A6A6FXQ4_9PEZI</name>
<dbReference type="EMBL" id="ML992566">
    <property type="protein sequence ID" value="KAF2218201.1"/>
    <property type="molecule type" value="Genomic_DNA"/>
</dbReference>